<evidence type="ECO:0000256" key="1">
    <source>
        <dbReference type="ARBA" id="ARBA00007447"/>
    </source>
</evidence>
<feature type="transmembrane region" description="Helical" evidence="3">
    <location>
        <begin position="385"/>
        <end position="402"/>
    </location>
</feature>
<sequence length="404" mass="45838">MWVLKVFGFVVLLASCAHTDAFIQVQLKKSLDDSWMIILKEAVAKAAHRFNSSLSTHLTPRFEEFKYLQHYTKIGIGDPEQTFDFTFNPIYRMVLVPSVAHKKKCGGTFKAYDEPSSHTYQDIHESFVSNEGFKLNAKVTEDTFHIGKLNVSDQSFGLITEGPCRKSVYDGVIGLGFSKNHLTLLDNMSRLGTINSTIAGLYLDKDVRTTLGGEVALGDWNRKLVKNHDLIDFIPIVNTQIPAWQIHIPMSFIGETQISFDRYAILDTTSYFIDVPAYEAEIIAKEIQAWNYDGNLIVDCDRTGILPNITLVINQRNYTLQAKDYVDHVNNYKGSCIVLIRSTKDKVWTLGGAFLGNFYTIFHYETKKLAFAELLPKNQGNIAQITFWLISSLSIFGFLQLIKW</sequence>
<keyword evidence="4" id="KW-0732">Signal</keyword>
<feature type="chain" id="PRO_5012068505" evidence="4">
    <location>
        <begin position="22"/>
        <end position="404"/>
    </location>
</feature>
<dbReference type="InterPro" id="IPR001461">
    <property type="entry name" value="Aspartic_peptidase_A1"/>
</dbReference>
<dbReference type="InterPro" id="IPR033121">
    <property type="entry name" value="PEPTIDASE_A1"/>
</dbReference>
<dbReference type="AlphaFoldDB" id="A0A1J0KGN6"/>
<dbReference type="PANTHER" id="PTHR47966">
    <property type="entry name" value="BETA-SITE APP-CLEAVING ENZYME, ISOFORM A-RELATED"/>
    <property type="match status" value="1"/>
</dbReference>
<accession>A0A1J0KGN6</accession>
<organism evidence="6">
    <name type="scientific">Dysdercus peruvianus</name>
    <dbReference type="NCBI Taxonomy" id="685034"/>
    <lineage>
        <taxon>Eukaryota</taxon>
        <taxon>Metazoa</taxon>
        <taxon>Ecdysozoa</taxon>
        <taxon>Arthropoda</taxon>
        <taxon>Hexapoda</taxon>
        <taxon>Insecta</taxon>
        <taxon>Pterygota</taxon>
        <taxon>Neoptera</taxon>
        <taxon>Paraneoptera</taxon>
        <taxon>Hemiptera</taxon>
        <taxon>Heteroptera</taxon>
        <taxon>Panheteroptera</taxon>
        <taxon>Pentatomomorpha</taxon>
        <taxon>Pyrrhocoroidea</taxon>
        <taxon>Pyrrhocoridae</taxon>
        <taxon>Dysdercus</taxon>
    </lineage>
</organism>
<evidence type="ECO:0000313" key="6">
    <source>
        <dbReference type="EMBL" id="APC92573.1"/>
    </source>
</evidence>
<dbReference type="PROSITE" id="PS51767">
    <property type="entry name" value="PEPTIDASE_A1"/>
    <property type="match status" value="1"/>
</dbReference>
<dbReference type="InterPro" id="IPR034164">
    <property type="entry name" value="Pepsin-like_dom"/>
</dbReference>
<dbReference type="CDD" id="cd05471">
    <property type="entry name" value="pepsin_like"/>
    <property type="match status" value="1"/>
</dbReference>
<keyword evidence="3" id="KW-0812">Transmembrane</keyword>
<keyword evidence="3" id="KW-0472">Membrane</keyword>
<dbReference type="GO" id="GO:0004190">
    <property type="term" value="F:aspartic-type endopeptidase activity"/>
    <property type="evidence" value="ECO:0007669"/>
    <property type="project" value="UniProtKB-EC"/>
</dbReference>
<feature type="disulfide bond" evidence="2">
    <location>
        <begin position="300"/>
        <end position="336"/>
    </location>
</feature>
<dbReference type="GO" id="GO:0006508">
    <property type="term" value="P:proteolysis"/>
    <property type="evidence" value="ECO:0007669"/>
    <property type="project" value="InterPro"/>
</dbReference>
<keyword evidence="3" id="KW-1133">Transmembrane helix</keyword>
<name>A0A1J0KGN6_9HEMI</name>
<reference evidence="6" key="1">
    <citation type="journal article" date="2016" name="Comp. Biochem. Physiol. B, Biochem. Mol. Biol.">
        <title>Role of cathepsins D in the midgut of Dysdercus peruvianus.</title>
        <authorList>
            <person name="Pimentel A.C."/>
            <person name="Fuzita F.J."/>
            <person name="Palmisano G."/>
            <person name="Ferreira C."/>
            <person name="Terra W.R."/>
        </authorList>
    </citation>
    <scope>NUCLEOTIDE SEQUENCE</scope>
</reference>
<feature type="signal peptide" evidence="4">
    <location>
        <begin position="1"/>
        <end position="21"/>
    </location>
</feature>
<evidence type="ECO:0000256" key="2">
    <source>
        <dbReference type="PIRSR" id="PIRSR601461-2"/>
    </source>
</evidence>
<evidence type="ECO:0000259" key="5">
    <source>
        <dbReference type="PROSITE" id="PS51767"/>
    </source>
</evidence>
<dbReference type="Pfam" id="PF00026">
    <property type="entry name" value="Asp"/>
    <property type="match status" value="1"/>
</dbReference>
<evidence type="ECO:0000256" key="3">
    <source>
        <dbReference type="SAM" id="Phobius"/>
    </source>
</evidence>
<dbReference type="Gene3D" id="2.40.70.10">
    <property type="entry name" value="Acid Proteases"/>
    <property type="match status" value="2"/>
</dbReference>
<proteinExistence type="evidence at transcript level"/>
<dbReference type="PANTHER" id="PTHR47966:SF51">
    <property type="entry name" value="BETA-SITE APP-CLEAVING ENZYME, ISOFORM A-RELATED"/>
    <property type="match status" value="1"/>
</dbReference>
<feature type="domain" description="Peptidase A1" evidence="5">
    <location>
        <begin position="70"/>
        <end position="372"/>
    </location>
</feature>
<keyword evidence="2" id="KW-1015">Disulfide bond</keyword>
<keyword evidence="6" id="KW-0378">Hydrolase</keyword>
<dbReference type="EMBL" id="KX817801">
    <property type="protein sequence ID" value="APC92573.1"/>
    <property type="molecule type" value="mRNA"/>
</dbReference>
<dbReference type="InterPro" id="IPR021109">
    <property type="entry name" value="Peptidase_aspartic_dom_sf"/>
</dbReference>
<dbReference type="EC" id="3.4.23.5" evidence="6"/>
<dbReference type="SUPFAM" id="SSF50630">
    <property type="entry name" value="Acid proteases"/>
    <property type="match status" value="1"/>
</dbReference>
<evidence type="ECO:0000256" key="4">
    <source>
        <dbReference type="SAM" id="SignalP"/>
    </source>
</evidence>
<protein>
    <submittedName>
        <fullName evidence="6">Midgut cathepsin D-like protein CatD2</fullName>
        <ecNumber evidence="6">3.4.23.5</ecNumber>
    </submittedName>
</protein>
<dbReference type="PROSITE" id="PS51257">
    <property type="entry name" value="PROKAR_LIPOPROTEIN"/>
    <property type="match status" value="1"/>
</dbReference>
<comment type="similarity">
    <text evidence="1">Belongs to the peptidase A1 family.</text>
</comment>